<dbReference type="Proteomes" id="UP000019384">
    <property type="component" value="Unassembled WGS sequence"/>
</dbReference>
<dbReference type="AlphaFoldDB" id="W6MH42"/>
<feature type="compositionally biased region" description="Low complexity" evidence="1">
    <location>
        <begin position="52"/>
        <end position="67"/>
    </location>
</feature>
<reference evidence="2" key="1">
    <citation type="submission" date="2013-12" db="EMBL/GenBank/DDBJ databases">
        <authorList>
            <person name="Genoscope - CEA"/>
        </authorList>
    </citation>
    <scope>NUCLEOTIDE SEQUENCE</scope>
    <source>
        <strain evidence="2">CBS 1993</strain>
    </source>
</reference>
<dbReference type="PANTHER" id="PTHR41677">
    <property type="entry name" value="YALI0B19030P"/>
    <property type="match status" value="1"/>
</dbReference>
<name>W6MH42_9ASCO</name>
<dbReference type="HOGENOM" id="CLU_649020_0_0_1"/>
<evidence type="ECO:0000313" key="3">
    <source>
        <dbReference type="Proteomes" id="UP000019384"/>
    </source>
</evidence>
<feature type="region of interest" description="Disordered" evidence="1">
    <location>
        <begin position="1"/>
        <end position="70"/>
    </location>
</feature>
<feature type="compositionally biased region" description="Basic and acidic residues" evidence="1">
    <location>
        <begin position="12"/>
        <end position="21"/>
    </location>
</feature>
<dbReference type="GeneID" id="34518914"/>
<evidence type="ECO:0000256" key="1">
    <source>
        <dbReference type="SAM" id="MobiDB-lite"/>
    </source>
</evidence>
<dbReference type="STRING" id="1382522.W6MH42"/>
<dbReference type="OrthoDB" id="3985165at2759"/>
<protein>
    <submittedName>
        <fullName evidence="2">Uncharacterized protein</fullName>
    </submittedName>
</protein>
<sequence length="423" mass="46704">MSRPMDSGYNNGERDPEKDSDNAGLSETLSNRLRAWLGALPESPSSPSTLGAPSPSSAPMSPSRSMAGDLSRSSELCYPKFDPTTHLRYRQGHLSKEVKLLSLGVEESDQMDITGEGALPLFTKQCCEIMRRELINCQQALVLKRTNKKKSSLRYLSHGKQYNEKHLGDRHRGSVTPLISDDRSLKSSCLAPTLRECADVAPFCYSALTHPKSIAAVSAIAGQDLQICPDLEIAHIALCRLDPLAKHKKASAITKESGTSTKSVAYPFICVVRLTGDDSSFELPPIGYSTILQGRFTENIAKNQLCSLRLFANSEASTKKQIYNVVLTATFQPRDIIKYEDGRFLSRAENYVLTAKKLVLTLCYKDNQTRPDTAQESADDYKNVEKYVSWLKNYYDSGQAPDVDMINPSVMIPNSPTLSTSSV</sequence>
<dbReference type="EMBL" id="HG793126">
    <property type="protein sequence ID" value="CDK25514.1"/>
    <property type="molecule type" value="Genomic_DNA"/>
</dbReference>
<dbReference type="RefSeq" id="XP_022457526.1">
    <property type="nucleotide sequence ID" value="XM_022603667.1"/>
</dbReference>
<accession>W6MH42</accession>
<organism evidence="2 3">
    <name type="scientific">Kuraishia capsulata CBS 1993</name>
    <dbReference type="NCBI Taxonomy" id="1382522"/>
    <lineage>
        <taxon>Eukaryota</taxon>
        <taxon>Fungi</taxon>
        <taxon>Dikarya</taxon>
        <taxon>Ascomycota</taxon>
        <taxon>Saccharomycotina</taxon>
        <taxon>Pichiomycetes</taxon>
        <taxon>Pichiales</taxon>
        <taxon>Pichiaceae</taxon>
        <taxon>Kuraishia</taxon>
    </lineage>
</organism>
<dbReference type="PANTHER" id="PTHR41677:SF1">
    <property type="entry name" value="FE2OG DIOXYGENASE DOMAIN-CONTAINING PROTEIN"/>
    <property type="match status" value="1"/>
</dbReference>
<keyword evidence="3" id="KW-1185">Reference proteome</keyword>
<proteinExistence type="predicted"/>
<reference evidence="2" key="2">
    <citation type="submission" date="2014-02" db="EMBL/GenBank/DDBJ databases">
        <title>Complete DNA sequence of /Kuraishia capsulata/ illustrates novel genomic features among budding yeasts (/Saccharomycotina/).</title>
        <authorList>
            <person name="Morales L."/>
            <person name="Noel B."/>
            <person name="Porcel B."/>
            <person name="Marcet-Houben M."/>
            <person name="Hullo M-F."/>
            <person name="Sacerdot C."/>
            <person name="Tekaia F."/>
            <person name="Leh-Louis V."/>
            <person name="Despons L."/>
            <person name="Khanna V."/>
            <person name="Aury J-M."/>
            <person name="Barbe V."/>
            <person name="Couloux A."/>
            <person name="Labadie K."/>
            <person name="Pelletier E."/>
            <person name="Souciet J-L."/>
            <person name="Boekhout T."/>
            <person name="Gabaldon T."/>
            <person name="Wincker P."/>
            <person name="Dujon B."/>
        </authorList>
    </citation>
    <scope>NUCLEOTIDE SEQUENCE</scope>
    <source>
        <strain evidence="2">CBS 1993</strain>
    </source>
</reference>
<evidence type="ECO:0000313" key="2">
    <source>
        <dbReference type="EMBL" id="CDK25514.1"/>
    </source>
</evidence>
<gene>
    <name evidence="2" type="ORF">KUCA_T00001484001</name>
</gene>